<dbReference type="SUPFAM" id="SSF54403">
    <property type="entry name" value="Cystatin/monellin"/>
    <property type="match status" value="2"/>
</dbReference>
<feature type="compositionally biased region" description="Basic and acidic residues" evidence="4">
    <location>
        <begin position="350"/>
        <end position="360"/>
    </location>
</feature>
<reference evidence="7" key="2">
    <citation type="submission" date="2025-09" db="UniProtKB">
        <authorList>
            <consortium name="Ensembl"/>
        </authorList>
    </citation>
    <scope>IDENTIFICATION</scope>
</reference>
<dbReference type="InterPro" id="IPR000010">
    <property type="entry name" value="Cystatin_dom"/>
</dbReference>
<protein>
    <recommendedName>
        <fullName evidence="6">Cystatin domain-containing protein</fullName>
    </recommendedName>
</protein>
<name>A0A3Q3X821_MOLML</name>
<evidence type="ECO:0000259" key="6">
    <source>
        <dbReference type="SMART" id="SM00043"/>
    </source>
</evidence>
<feature type="compositionally biased region" description="Basic and acidic residues" evidence="4">
    <location>
        <begin position="319"/>
        <end position="333"/>
    </location>
</feature>
<evidence type="ECO:0000256" key="1">
    <source>
        <dbReference type="ARBA" id="ARBA00022729"/>
    </source>
</evidence>
<feature type="domain" description="Cystatin" evidence="6">
    <location>
        <begin position="27"/>
        <end position="111"/>
    </location>
</feature>
<feature type="domain" description="Cystatin" evidence="6">
    <location>
        <begin position="145"/>
        <end position="243"/>
    </location>
</feature>
<keyword evidence="2" id="KW-1015">Disulfide bond</keyword>
<evidence type="ECO:0000256" key="5">
    <source>
        <dbReference type="SAM" id="SignalP"/>
    </source>
</evidence>
<organism evidence="7 8">
    <name type="scientific">Mola mola</name>
    <name type="common">Ocean sunfish</name>
    <name type="synonym">Tetraodon mola</name>
    <dbReference type="NCBI Taxonomy" id="94237"/>
    <lineage>
        <taxon>Eukaryota</taxon>
        <taxon>Metazoa</taxon>
        <taxon>Chordata</taxon>
        <taxon>Craniata</taxon>
        <taxon>Vertebrata</taxon>
        <taxon>Euteleostomi</taxon>
        <taxon>Actinopterygii</taxon>
        <taxon>Neopterygii</taxon>
        <taxon>Teleostei</taxon>
        <taxon>Neoteleostei</taxon>
        <taxon>Acanthomorphata</taxon>
        <taxon>Eupercaria</taxon>
        <taxon>Tetraodontiformes</taxon>
        <taxon>Molidae</taxon>
        <taxon>Mola</taxon>
    </lineage>
</organism>
<evidence type="ECO:0000256" key="4">
    <source>
        <dbReference type="SAM" id="MobiDB-lite"/>
    </source>
</evidence>
<feature type="compositionally biased region" description="Basic and acidic residues" evidence="4">
    <location>
        <begin position="297"/>
        <end position="309"/>
    </location>
</feature>
<evidence type="ECO:0000313" key="7">
    <source>
        <dbReference type="Ensembl" id="ENSMMOP00000024385.1"/>
    </source>
</evidence>
<evidence type="ECO:0000313" key="8">
    <source>
        <dbReference type="Proteomes" id="UP000261620"/>
    </source>
</evidence>
<dbReference type="GO" id="GO:0004869">
    <property type="term" value="F:cysteine-type endopeptidase inhibitor activity"/>
    <property type="evidence" value="ECO:0007669"/>
    <property type="project" value="InterPro"/>
</dbReference>
<dbReference type="PANTHER" id="PTHR13814:SF10">
    <property type="entry name" value="FETUIN-B"/>
    <property type="match status" value="1"/>
</dbReference>
<dbReference type="Ensembl" id="ENSMMOT00000024796.1">
    <property type="protein sequence ID" value="ENSMMOP00000024385.1"/>
    <property type="gene ID" value="ENSMMOG00000018537.1"/>
</dbReference>
<sequence length="443" mass="49450">MKHCLLLSLLLALGCVHIRGAPVERGGMEEGSCEDPKAVGLAKEALTKINQHRKEGYIFSLHRLSNVYTTKHEENGTVFYLTLDVVETSSSVLSKKDWKTSEIRPVDDTPVYGQCNTASCDMSTFRSSLLFLLTCSVPAHKVTELCPDCPTHISLDNSEVQKTVTLSLEKFNKESGLDKRFCVLKVTRAILGMVRLFNVEYTIQETICLRNTEDVTCEKCPFMTCEFAVSHDKLSTAERQKALHLLGGENDHSHSDAHVHDPLHDHAHTANDTHTHDHHHHTHDHAAGSSHRHAHDHSHDHGGDLPNHHHDYKHANSTHSHEHDHEHALDHDHKHPHMHEHEHHHHHHDHDHEGEKHDQPKGTVVMLPPLDQPIIVTAIPVTPVPIGPTVGPVVGVVLPFRPDPQPTIKSFPTSLSAQCPAPAVGETLVEKMFAEDPMFKPAA</sequence>
<dbReference type="Gene3D" id="3.10.450.10">
    <property type="match status" value="2"/>
</dbReference>
<keyword evidence="1 5" id="KW-0732">Signal</keyword>
<evidence type="ECO:0000256" key="3">
    <source>
        <dbReference type="ARBA" id="ARBA00023180"/>
    </source>
</evidence>
<dbReference type="InterPro" id="IPR046350">
    <property type="entry name" value="Cystatin_sf"/>
</dbReference>
<feature type="chain" id="PRO_5018665604" description="Cystatin domain-containing protein" evidence="5">
    <location>
        <begin position="21"/>
        <end position="443"/>
    </location>
</feature>
<dbReference type="PANTHER" id="PTHR13814">
    <property type="entry name" value="FETUIN"/>
    <property type="match status" value="1"/>
</dbReference>
<feature type="compositionally biased region" description="Basic residues" evidence="4">
    <location>
        <begin position="334"/>
        <end position="349"/>
    </location>
</feature>
<keyword evidence="3" id="KW-0325">Glycoprotein</keyword>
<feature type="signal peptide" evidence="5">
    <location>
        <begin position="1"/>
        <end position="20"/>
    </location>
</feature>
<feature type="region of interest" description="Disordered" evidence="4">
    <location>
        <begin position="248"/>
        <end position="361"/>
    </location>
</feature>
<dbReference type="AlphaFoldDB" id="A0A3Q3X821"/>
<reference evidence="7" key="1">
    <citation type="submission" date="2025-08" db="UniProtKB">
        <authorList>
            <consortium name="Ensembl"/>
        </authorList>
    </citation>
    <scope>IDENTIFICATION</scope>
</reference>
<dbReference type="Pfam" id="PF00031">
    <property type="entry name" value="Cystatin"/>
    <property type="match status" value="1"/>
</dbReference>
<dbReference type="InterPro" id="IPR050735">
    <property type="entry name" value="Kininogen_Fetuin_HRG"/>
</dbReference>
<dbReference type="PROSITE" id="PS51257">
    <property type="entry name" value="PROKAR_LIPOPROTEIN"/>
    <property type="match status" value="1"/>
</dbReference>
<evidence type="ECO:0000256" key="2">
    <source>
        <dbReference type="ARBA" id="ARBA00023157"/>
    </source>
</evidence>
<dbReference type="GO" id="GO:0005576">
    <property type="term" value="C:extracellular region"/>
    <property type="evidence" value="ECO:0007669"/>
    <property type="project" value="TreeGrafter"/>
</dbReference>
<accession>A0A3Q3X821</accession>
<dbReference type="Proteomes" id="UP000261620">
    <property type="component" value="Unplaced"/>
</dbReference>
<dbReference type="SMART" id="SM00043">
    <property type="entry name" value="CY"/>
    <property type="match status" value="2"/>
</dbReference>
<proteinExistence type="predicted"/>
<keyword evidence="8" id="KW-1185">Reference proteome</keyword>
<feature type="compositionally biased region" description="Basic and acidic residues" evidence="4">
    <location>
        <begin position="249"/>
        <end position="275"/>
    </location>
</feature>
<dbReference type="CDD" id="cd00042">
    <property type="entry name" value="CY"/>
    <property type="match status" value="1"/>
</dbReference>